<accession>A0A9N9HL19</accession>
<organism evidence="2 3">
    <name type="scientific">Dentiscutata erythropus</name>
    <dbReference type="NCBI Taxonomy" id="1348616"/>
    <lineage>
        <taxon>Eukaryota</taxon>
        <taxon>Fungi</taxon>
        <taxon>Fungi incertae sedis</taxon>
        <taxon>Mucoromycota</taxon>
        <taxon>Glomeromycotina</taxon>
        <taxon>Glomeromycetes</taxon>
        <taxon>Diversisporales</taxon>
        <taxon>Gigasporaceae</taxon>
        <taxon>Dentiscutata</taxon>
    </lineage>
</organism>
<dbReference type="EMBL" id="CAJVPY010008262">
    <property type="protein sequence ID" value="CAG8693476.1"/>
    <property type="molecule type" value="Genomic_DNA"/>
</dbReference>
<sequence length="297" mass="33835">MQEKPKVSISIQKPSKISYKSLKESTSNKLSNIRKRLSTISSLDSGIGWLDESDNEEFHNPTHNNNSQNTVDNSNNENLTNDTTNYENFKVESTSKQICDRENGSPAFVPLKPTDCVTSKFIEIIETTSVNDKLTENTVSRLKYSTSNSSRSKYSFVPYRLTQTHNRAKNTLITKFNTLNTYVPSNELSTNITQAQITSKSCTNSSGNRQIPSTNLLLDIPPQNNKSNNSHCPEIPEIPEIERGEQKSRNLVKSKEHKKNLFEKVKLNVKKFLTVKNNRKEKYEAKNRHGKTNLFEQ</sequence>
<name>A0A9N9HL19_9GLOM</name>
<gene>
    <name evidence="2" type="ORF">DERYTH_LOCUS12526</name>
</gene>
<protein>
    <submittedName>
        <fullName evidence="2">16817_t:CDS:1</fullName>
    </submittedName>
</protein>
<dbReference type="AlphaFoldDB" id="A0A9N9HL19"/>
<keyword evidence="3" id="KW-1185">Reference proteome</keyword>
<feature type="region of interest" description="Disordered" evidence="1">
    <location>
        <begin position="54"/>
        <end position="83"/>
    </location>
</feature>
<evidence type="ECO:0000256" key="1">
    <source>
        <dbReference type="SAM" id="MobiDB-lite"/>
    </source>
</evidence>
<reference evidence="2" key="1">
    <citation type="submission" date="2021-06" db="EMBL/GenBank/DDBJ databases">
        <authorList>
            <person name="Kallberg Y."/>
            <person name="Tangrot J."/>
            <person name="Rosling A."/>
        </authorList>
    </citation>
    <scope>NUCLEOTIDE SEQUENCE</scope>
    <source>
        <strain evidence="2">MA453B</strain>
    </source>
</reference>
<evidence type="ECO:0000313" key="3">
    <source>
        <dbReference type="Proteomes" id="UP000789405"/>
    </source>
</evidence>
<evidence type="ECO:0000313" key="2">
    <source>
        <dbReference type="EMBL" id="CAG8693476.1"/>
    </source>
</evidence>
<dbReference type="Proteomes" id="UP000789405">
    <property type="component" value="Unassembled WGS sequence"/>
</dbReference>
<dbReference type="OrthoDB" id="2418663at2759"/>
<feature type="compositionally biased region" description="Low complexity" evidence="1">
    <location>
        <begin position="64"/>
        <end position="78"/>
    </location>
</feature>
<comment type="caution">
    <text evidence="2">The sequence shown here is derived from an EMBL/GenBank/DDBJ whole genome shotgun (WGS) entry which is preliminary data.</text>
</comment>
<proteinExistence type="predicted"/>